<evidence type="ECO:0000313" key="2">
    <source>
        <dbReference type="Proteomes" id="UP000699042"/>
    </source>
</evidence>
<gene>
    <name evidence="1" type="ORF">JMJ77_005061</name>
</gene>
<dbReference type="EMBL" id="JAESDN010000001">
    <property type="protein sequence ID" value="KAG7057679.1"/>
    <property type="molecule type" value="Genomic_DNA"/>
</dbReference>
<organism evidence="1 2">
    <name type="scientific">Colletotrichum scovillei</name>
    <dbReference type="NCBI Taxonomy" id="1209932"/>
    <lineage>
        <taxon>Eukaryota</taxon>
        <taxon>Fungi</taxon>
        <taxon>Dikarya</taxon>
        <taxon>Ascomycota</taxon>
        <taxon>Pezizomycotina</taxon>
        <taxon>Sordariomycetes</taxon>
        <taxon>Hypocreomycetidae</taxon>
        <taxon>Glomerellales</taxon>
        <taxon>Glomerellaceae</taxon>
        <taxon>Colletotrichum</taxon>
        <taxon>Colletotrichum acutatum species complex</taxon>
    </lineage>
</organism>
<reference evidence="1" key="1">
    <citation type="submission" date="2021-05" db="EMBL/GenBank/DDBJ databases">
        <title>Comparative genomics of three Colletotrichum scovillei strains and genetic complementation revealed genes involved fungal growth and virulence on chili pepper.</title>
        <authorList>
            <person name="Hsieh D.-K."/>
            <person name="Chuang S.-C."/>
            <person name="Chen C.-Y."/>
            <person name="Chao Y.-T."/>
            <person name="Lu M.-Y.J."/>
            <person name="Lee M.-H."/>
            <person name="Shih M.-C."/>
        </authorList>
    </citation>
    <scope>NUCLEOTIDE SEQUENCE</scope>
    <source>
        <strain evidence="1">Coll-153</strain>
    </source>
</reference>
<protein>
    <submittedName>
        <fullName evidence="1">Uncharacterized protein</fullName>
    </submittedName>
</protein>
<evidence type="ECO:0000313" key="1">
    <source>
        <dbReference type="EMBL" id="KAG7057679.1"/>
    </source>
</evidence>
<dbReference type="Proteomes" id="UP000699042">
    <property type="component" value="Unassembled WGS sequence"/>
</dbReference>
<accession>A0A9P7RGH3</accession>
<sequence>MSAYLLLLAETTPVEALTRNIRTISLEYPSIRLKRKGERPRNPPKPPSYRPTNFEQTIEVIGMLRAMVNNTASLLLCPPTANARVE</sequence>
<name>A0A9P7RGH3_9PEZI</name>
<dbReference type="AlphaFoldDB" id="A0A9P7RGH3"/>
<proteinExistence type="predicted"/>
<keyword evidence="2" id="KW-1185">Reference proteome</keyword>
<comment type="caution">
    <text evidence="1">The sequence shown here is derived from an EMBL/GenBank/DDBJ whole genome shotgun (WGS) entry which is preliminary data.</text>
</comment>